<evidence type="ECO:0000313" key="1">
    <source>
        <dbReference type="EMBL" id="URD98328.1"/>
    </source>
</evidence>
<dbReference type="EMBL" id="CP097506">
    <property type="protein sequence ID" value="URD98328.1"/>
    <property type="molecule type" value="Genomic_DNA"/>
</dbReference>
<protein>
    <submittedName>
        <fullName evidence="1">Uncharacterized protein</fullName>
    </submittedName>
</protein>
<sequence>MRDPMVGWDDDFLVVAAEGLRTGGGPALVGAQPMPKALRQPHKCSVDCFHHRCLLLGHNLTSGRGDLSGITR</sequence>
<accession>A0A9E7FQU2</accession>
<name>A0A9E7FQU2_9LILI</name>
<reference evidence="1" key="1">
    <citation type="submission" date="2022-05" db="EMBL/GenBank/DDBJ databases">
        <title>The Musa troglodytarum L. genome provides insights into the mechanism of non-climacteric behaviour and enrichment of carotenoids.</title>
        <authorList>
            <person name="Wang J."/>
        </authorList>
    </citation>
    <scope>NUCLEOTIDE SEQUENCE</scope>
    <source>
        <tissue evidence="1">Leaf</tissue>
    </source>
</reference>
<dbReference type="OrthoDB" id="10408093at2759"/>
<proteinExistence type="predicted"/>
<organism evidence="1 2">
    <name type="scientific">Musa troglodytarum</name>
    <name type="common">fe'i banana</name>
    <dbReference type="NCBI Taxonomy" id="320322"/>
    <lineage>
        <taxon>Eukaryota</taxon>
        <taxon>Viridiplantae</taxon>
        <taxon>Streptophyta</taxon>
        <taxon>Embryophyta</taxon>
        <taxon>Tracheophyta</taxon>
        <taxon>Spermatophyta</taxon>
        <taxon>Magnoliopsida</taxon>
        <taxon>Liliopsida</taxon>
        <taxon>Zingiberales</taxon>
        <taxon>Musaceae</taxon>
        <taxon>Musa</taxon>
    </lineage>
</organism>
<dbReference type="AlphaFoldDB" id="A0A9E7FQU2"/>
<gene>
    <name evidence="1" type="ORF">MUK42_36722</name>
</gene>
<keyword evidence="2" id="KW-1185">Reference proteome</keyword>
<dbReference type="Proteomes" id="UP001055439">
    <property type="component" value="Chromosome 4"/>
</dbReference>
<evidence type="ECO:0000313" key="2">
    <source>
        <dbReference type="Proteomes" id="UP001055439"/>
    </source>
</evidence>